<proteinExistence type="predicted"/>
<organism evidence="1 2">
    <name type="scientific">Geobacillus kaustophilus GBlys</name>
    <dbReference type="NCBI Taxonomy" id="1337888"/>
    <lineage>
        <taxon>Bacteria</taxon>
        <taxon>Bacillati</taxon>
        <taxon>Bacillota</taxon>
        <taxon>Bacilli</taxon>
        <taxon>Bacillales</taxon>
        <taxon>Anoxybacillaceae</taxon>
        <taxon>Geobacillus</taxon>
        <taxon>Geobacillus thermoleovorans group</taxon>
    </lineage>
</organism>
<name>U2WTH6_GEOKU</name>
<dbReference type="AlphaFoldDB" id="U2WTH6"/>
<comment type="caution">
    <text evidence="1">The sequence shown here is derived from an EMBL/GenBank/DDBJ whole genome shotgun (WGS) entry which is preliminary data.</text>
</comment>
<evidence type="ECO:0000313" key="1">
    <source>
        <dbReference type="EMBL" id="GAD14081.1"/>
    </source>
</evidence>
<protein>
    <submittedName>
        <fullName evidence="1">Threonyl/alanyl tRNA synthetase SAD</fullName>
    </submittedName>
</protein>
<accession>U2WTH6</accession>
<sequence length="39" mass="4244">MYYTAPDVAAWTTAMTSVRQGGETYVVRMSAIANGGRFL</sequence>
<reference evidence="2" key="1">
    <citation type="journal article" date="2013" name="Genome">
        <title>Draft Genome Sequence of Geobacillus kaustophilus GBlys, a Lysogenic Strain with Bacteriophage phiOH2.</title>
        <authorList>
            <person name="Doi K."/>
            <person name="Mori K."/>
            <person name="Martono H."/>
            <person name="Nagayoshi Y."/>
            <person name="Fujino Y."/>
            <person name="Tashiro K."/>
            <person name="Kuhara S."/>
            <person name="Ohshima T."/>
        </authorList>
    </citation>
    <scope>NUCLEOTIDE SEQUENCE [LARGE SCALE GENOMIC DNA]</scope>
    <source>
        <strain evidence="2">GBlys</strain>
    </source>
</reference>
<dbReference type="Proteomes" id="UP000016424">
    <property type="component" value="Unassembled WGS sequence"/>
</dbReference>
<dbReference type="EMBL" id="BASG01000023">
    <property type="protein sequence ID" value="GAD14081.1"/>
    <property type="molecule type" value="Genomic_DNA"/>
</dbReference>
<gene>
    <name evidence="1" type="ORF">GBL_2298</name>
</gene>
<evidence type="ECO:0000313" key="2">
    <source>
        <dbReference type="Proteomes" id="UP000016424"/>
    </source>
</evidence>
<dbReference type="GO" id="GO:0004812">
    <property type="term" value="F:aminoacyl-tRNA ligase activity"/>
    <property type="evidence" value="ECO:0007669"/>
    <property type="project" value="UniProtKB-KW"/>
</dbReference>
<keyword evidence="1" id="KW-0030">Aminoacyl-tRNA synthetase</keyword>
<keyword evidence="1" id="KW-0436">Ligase</keyword>